<evidence type="ECO:0000259" key="7">
    <source>
        <dbReference type="Pfam" id="PF02668"/>
    </source>
</evidence>
<evidence type="ECO:0000256" key="4">
    <source>
        <dbReference type="ARBA" id="ARBA00022964"/>
    </source>
</evidence>
<name>A0ABR0SRF1_9HYPO</name>
<evidence type="ECO:0000256" key="2">
    <source>
        <dbReference type="ARBA" id="ARBA00005896"/>
    </source>
</evidence>
<dbReference type="InterPro" id="IPR003819">
    <property type="entry name" value="TauD/TfdA-like"/>
</dbReference>
<comment type="similarity">
    <text evidence="2">Belongs to the TfdA dioxygenase family.</text>
</comment>
<evidence type="ECO:0000313" key="9">
    <source>
        <dbReference type="Proteomes" id="UP001338125"/>
    </source>
</evidence>
<proteinExistence type="inferred from homology"/>
<dbReference type="InterPro" id="IPR042098">
    <property type="entry name" value="TauD-like_sf"/>
</dbReference>
<comment type="caution">
    <text evidence="8">The sequence shown here is derived from an EMBL/GenBank/DDBJ whole genome shotgun (WGS) entry which is preliminary data.</text>
</comment>
<keyword evidence="6" id="KW-0408">Iron</keyword>
<reference evidence="8 9" key="1">
    <citation type="submission" date="2024-01" db="EMBL/GenBank/DDBJ databases">
        <title>Complete genome of Cladobotryum mycophilum ATHUM6906.</title>
        <authorList>
            <person name="Christinaki A.C."/>
            <person name="Myridakis A.I."/>
            <person name="Kouvelis V.N."/>
        </authorList>
    </citation>
    <scope>NUCLEOTIDE SEQUENCE [LARGE SCALE GENOMIC DNA]</scope>
    <source>
        <strain evidence="8 9">ATHUM6906</strain>
    </source>
</reference>
<accession>A0ABR0SRF1</accession>
<evidence type="ECO:0000256" key="5">
    <source>
        <dbReference type="ARBA" id="ARBA00023002"/>
    </source>
</evidence>
<comment type="cofactor">
    <cofactor evidence="1">
        <name>Fe(2+)</name>
        <dbReference type="ChEBI" id="CHEBI:29033"/>
    </cofactor>
</comment>
<protein>
    <submittedName>
        <fullName evidence="8">Alpha-ketoglutarate-dependent xanthine dioxygenase xanA</fullName>
    </submittedName>
</protein>
<organism evidence="8 9">
    <name type="scientific">Cladobotryum mycophilum</name>
    <dbReference type="NCBI Taxonomy" id="491253"/>
    <lineage>
        <taxon>Eukaryota</taxon>
        <taxon>Fungi</taxon>
        <taxon>Dikarya</taxon>
        <taxon>Ascomycota</taxon>
        <taxon>Pezizomycotina</taxon>
        <taxon>Sordariomycetes</taxon>
        <taxon>Hypocreomycetidae</taxon>
        <taxon>Hypocreales</taxon>
        <taxon>Hypocreaceae</taxon>
        <taxon>Cladobotryum</taxon>
    </lineage>
</organism>
<dbReference type="GO" id="GO:0051213">
    <property type="term" value="F:dioxygenase activity"/>
    <property type="evidence" value="ECO:0007669"/>
    <property type="project" value="UniProtKB-KW"/>
</dbReference>
<sequence length="366" mass="41458">MASITVQALNQVPGVTLGARIDNVDLENLTDDDFSIIRDALCNYHLVLFKNQRNLSPKAQYQLTKRFDPTAREYSHGASISAETNRTHHFFSAVPQQPEVQLNGNGFIESYEGAQDVKMRHPHHRRFHRDPIPEDKDGSFTRFYRWHIDAALYELYPPKVTTLMAVQVPKGRRQTILYADGSGDTLDASLATTAFVSGQKTFELLSPEDQEFVKTSKVEYAPHPYVWMKHAQSYPTGLGLYSEGRELLNSDLPPYEPEKILILPMAWKNPVTGNLSLQIHPCAIRKIHRADGAVIEDLERVRDIVYRPQRPAISPQYVYAHDWSEGDMVLFNNHGVLHSVVGTLRPDEVRLFRQCNLAASEAPSGP</sequence>
<dbReference type="SUPFAM" id="SSF51197">
    <property type="entry name" value="Clavaminate synthase-like"/>
    <property type="match status" value="1"/>
</dbReference>
<keyword evidence="3" id="KW-0479">Metal-binding</keyword>
<dbReference type="Pfam" id="PF02668">
    <property type="entry name" value="TauD"/>
    <property type="match status" value="1"/>
</dbReference>
<evidence type="ECO:0000256" key="1">
    <source>
        <dbReference type="ARBA" id="ARBA00001954"/>
    </source>
</evidence>
<dbReference type="InterPro" id="IPR051178">
    <property type="entry name" value="TfdA_dioxygenase"/>
</dbReference>
<dbReference type="EMBL" id="JAVFKD010000004">
    <property type="protein sequence ID" value="KAK5994752.1"/>
    <property type="molecule type" value="Genomic_DNA"/>
</dbReference>
<evidence type="ECO:0000313" key="8">
    <source>
        <dbReference type="EMBL" id="KAK5994752.1"/>
    </source>
</evidence>
<dbReference type="PANTHER" id="PTHR43779:SF2">
    <property type="entry name" value="ALPHA-KETOGLUTARATE-DEPENDENT XANTHINE DIOXYGENASE XAN1"/>
    <property type="match status" value="1"/>
</dbReference>
<feature type="domain" description="TauD/TfdA-like" evidence="7">
    <location>
        <begin position="17"/>
        <end position="347"/>
    </location>
</feature>
<evidence type="ECO:0000256" key="6">
    <source>
        <dbReference type="ARBA" id="ARBA00023004"/>
    </source>
</evidence>
<evidence type="ECO:0000256" key="3">
    <source>
        <dbReference type="ARBA" id="ARBA00022723"/>
    </source>
</evidence>
<dbReference type="Gene3D" id="3.60.130.10">
    <property type="entry name" value="Clavaminate synthase-like"/>
    <property type="match status" value="1"/>
</dbReference>
<keyword evidence="9" id="KW-1185">Reference proteome</keyword>
<dbReference type="PANTHER" id="PTHR43779">
    <property type="entry name" value="DIOXYGENASE RV0097-RELATED"/>
    <property type="match status" value="1"/>
</dbReference>
<keyword evidence="4 8" id="KW-0223">Dioxygenase</keyword>
<gene>
    <name evidence="8" type="ORF">PT974_03135</name>
</gene>
<keyword evidence="5" id="KW-0560">Oxidoreductase</keyword>
<dbReference type="Proteomes" id="UP001338125">
    <property type="component" value="Unassembled WGS sequence"/>
</dbReference>